<gene>
    <name evidence="1" type="ORF">BV25DRAFT_1815452</name>
</gene>
<name>A0ACB8SI08_9AGAM</name>
<dbReference type="EMBL" id="MU277289">
    <property type="protein sequence ID" value="KAI0055508.1"/>
    <property type="molecule type" value="Genomic_DNA"/>
</dbReference>
<proteinExistence type="predicted"/>
<comment type="caution">
    <text evidence="1">The sequence shown here is derived from an EMBL/GenBank/DDBJ whole genome shotgun (WGS) entry which is preliminary data.</text>
</comment>
<accession>A0ACB8SI08</accession>
<reference evidence="1" key="2">
    <citation type="journal article" date="2022" name="New Phytol.">
        <title>Evolutionary transition to the ectomycorrhizal habit in the genomes of a hyperdiverse lineage of mushroom-forming fungi.</title>
        <authorList>
            <person name="Looney B."/>
            <person name="Miyauchi S."/>
            <person name="Morin E."/>
            <person name="Drula E."/>
            <person name="Courty P.E."/>
            <person name="Kohler A."/>
            <person name="Kuo A."/>
            <person name="LaButti K."/>
            <person name="Pangilinan J."/>
            <person name="Lipzen A."/>
            <person name="Riley R."/>
            <person name="Andreopoulos W."/>
            <person name="He G."/>
            <person name="Johnson J."/>
            <person name="Nolan M."/>
            <person name="Tritt A."/>
            <person name="Barry K.W."/>
            <person name="Grigoriev I.V."/>
            <person name="Nagy L.G."/>
            <person name="Hibbett D."/>
            <person name="Henrissat B."/>
            <person name="Matheny P.B."/>
            <person name="Labbe J."/>
            <person name="Martin F.M."/>
        </authorList>
    </citation>
    <scope>NUCLEOTIDE SEQUENCE</scope>
    <source>
        <strain evidence="1">HHB10654</strain>
    </source>
</reference>
<sequence length="801" mass="91442">MFLVGIIPGPKEPKKHQINHLLAPLVDDLIRFYKTGVQYSRTPNHDEGRRVRCAVVPVICDLPASRQIAGFASASHTLFCSYCYLHLQDMDNFDPEAWGERTYEDHMQHAMEWKNASSEAARTALFGASGVRYSELLRLPYWDPTRYTVIDTMHSLFLGNLKRHISDVWGMDINDPRRFQNDNASDFGTDARFKSERPKACRLHGRLSTTCKPSNSSISELGVKSLEQRIAQGWFDENDELLLPPAAGELPTINYTDGSKLLSLTVMDVDNALAYYETAEDRKSFDELTQLQLVAVAMQKLDVKLKAEEGLSDEARKTAKEATLLGRTKRTLVDGLVEQVCMQRKKDGITDDQGKVRKSDPQRFFNARSANSQRKKTRVLGKGRMQEVWNDIAKTTLPSWCTRVSPTIGDGQAGKTSADQWRIFCMIHLVITLGRLWGPLEDTSREYVMLSNFFNLLAATKIASARSTHALRAKQFFDFMLSYLRGVRELFPTYQFAQYQHIVLHLGLMLCRFGPSHAWRCWAFERYNHLLQQVNTNGRPGELEQTMFQHLCMNQRLRNVIHHAELPDSVKEIALSFDKIYKQKNRGTLLNDMLASQASLEDSPTKPTAEQAGSDRVFLAPEYVELVRARMEYESASTSSPLPRFSGRIGILVQMHTQLHRRGVTYSIYDHSPRDSYVVLGKNVPEDWRAGRIHKMFTYTRKGEEKGNTYIVVHKFKTLTETDAKFDFYRRFPLIAGRLYYEALEPDFELVGLEDIISHFAHTPYSSPDLSTSCVHVLPLDRVSDALFILLILLPLTVSQD</sequence>
<evidence type="ECO:0000313" key="2">
    <source>
        <dbReference type="Proteomes" id="UP000814140"/>
    </source>
</evidence>
<dbReference type="Proteomes" id="UP000814140">
    <property type="component" value="Unassembled WGS sequence"/>
</dbReference>
<protein>
    <submittedName>
        <fullName evidence="1">Uncharacterized protein</fullName>
    </submittedName>
</protein>
<organism evidence="1 2">
    <name type="scientific">Artomyces pyxidatus</name>
    <dbReference type="NCBI Taxonomy" id="48021"/>
    <lineage>
        <taxon>Eukaryota</taxon>
        <taxon>Fungi</taxon>
        <taxon>Dikarya</taxon>
        <taxon>Basidiomycota</taxon>
        <taxon>Agaricomycotina</taxon>
        <taxon>Agaricomycetes</taxon>
        <taxon>Russulales</taxon>
        <taxon>Auriscalpiaceae</taxon>
        <taxon>Artomyces</taxon>
    </lineage>
</organism>
<keyword evidence="2" id="KW-1185">Reference proteome</keyword>
<reference evidence="1" key="1">
    <citation type="submission" date="2021-03" db="EMBL/GenBank/DDBJ databases">
        <authorList>
            <consortium name="DOE Joint Genome Institute"/>
            <person name="Ahrendt S."/>
            <person name="Looney B.P."/>
            <person name="Miyauchi S."/>
            <person name="Morin E."/>
            <person name="Drula E."/>
            <person name="Courty P.E."/>
            <person name="Chicoki N."/>
            <person name="Fauchery L."/>
            <person name="Kohler A."/>
            <person name="Kuo A."/>
            <person name="Labutti K."/>
            <person name="Pangilinan J."/>
            <person name="Lipzen A."/>
            <person name="Riley R."/>
            <person name="Andreopoulos W."/>
            <person name="He G."/>
            <person name="Johnson J."/>
            <person name="Barry K.W."/>
            <person name="Grigoriev I.V."/>
            <person name="Nagy L."/>
            <person name="Hibbett D."/>
            <person name="Henrissat B."/>
            <person name="Matheny P.B."/>
            <person name="Labbe J."/>
            <person name="Martin F."/>
        </authorList>
    </citation>
    <scope>NUCLEOTIDE SEQUENCE</scope>
    <source>
        <strain evidence="1">HHB10654</strain>
    </source>
</reference>
<evidence type="ECO:0000313" key="1">
    <source>
        <dbReference type="EMBL" id="KAI0055508.1"/>
    </source>
</evidence>